<dbReference type="EMBL" id="JRPD02000009">
    <property type="protein sequence ID" value="TLE00218.1"/>
    <property type="molecule type" value="Genomic_DNA"/>
</dbReference>
<reference evidence="3 4" key="1">
    <citation type="journal article" date="2014" name="Genome Announc.">
        <title>Draft genome sequences of eight enterohepatic helicobacter species isolated from both laboratory and wild rodents.</title>
        <authorList>
            <person name="Sheh A."/>
            <person name="Shen Z."/>
            <person name="Fox J.G."/>
        </authorList>
    </citation>
    <scope>NUCLEOTIDE SEQUENCE [LARGE SCALE GENOMIC DNA]</scope>
    <source>
        <strain evidence="3 4">ST1</strain>
    </source>
</reference>
<keyword evidence="1" id="KW-0472">Membrane</keyword>
<evidence type="ECO:0000313" key="2">
    <source>
        <dbReference type="EMBL" id="STQ85707.1"/>
    </source>
</evidence>
<name>A0A099TWQ5_9HELI</name>
<keyword evidence="1" id="KW-1133">Transmembrane helix</keyword>
<sequence length="173" mass="19931">MREALYKEAFSIIEMLFVILIIGLISTALLRNIQSLQSQNKALHKFLLKQSSLFETQLFINKHLYLAKIDSIIISGNTLQYDAYNALFLPAKNANFMDISMKTTPQTIKLINSELYFNDKLLLKGVETFLASTNKNAQDEIILSYRLCIKDTSKNNKCIDEHLLLDNIEIFYK</sequence>
<dbReference type="Proteomes" id="UP000255139">
    <property type="component" value="Unassembled WGS sequence"/>
</dbReference>
<dbReference type="Proteomes" id="UP000029922">
    <property type="component" value="Unassembled WGS sequence"/>
</dbReference>
<organism evidence="2 5">
    <name type="scientific">Helicobacter muridarum</name>
    <dbReference type="NCBI Taxonomy" id="216"/>
    <lineage>
        <taxon>Bacteria</taxon>
        <taxon>Pseudomonadati</taxon>
        <taxon>Campylobacterota</taxon>
        <taxon>Epsilonproteobacteria</taxon>
        <taxon>Campylobacterales</taxon>
        <taxon>Helicobacteraceae</taxon>
        <taxon>Helicobacter</taxon>
    </lineage>
</organism>
<keyword evidence="5" id="KW-1185">Reference proteome</keyword>
<dbReference type="AlphaFoldDB" id="A0A099TWQ5"/>
<dbReference type="RefSeq" id="WP_034557615.1">
    <property type="nucleotide sequence ID" value="NZ_FZML01000004.1"/>
</dbReference>
<reference evidence="2 5" key="2">
    <citation type="submission" date="2018-06" db="EMBL/GenBank/DDBJ databases">
        <authorList>
            <consortium name="Pathogen Informatics"/>
            <person name="Doyle S."/>
        </authorList>
    </citation>
    <scope>NUCLEOTIDE SEQUENCE [LARGE SCALE GENOMIC DNA]</scope>
    <source>
        <strain evidence="2 5">NCTC12714</strain>
    </source>
</reference>
<gene>
    <name evidence="3" type="ORF">LS73_005290</name>
    <name evidence="2" type="ORF">NCTC12714_00494</name>
</gene>
<proteinExistence type="predicted"/>
<evidence type="ECO:0000313" key="5">
    <source>
        <dbReference type="Proteomes" id="UP000255139"/>
    </source>
</evidence>
<protein>
    <submittedName>
        <fullName evidence="3">Type II secretion system protein</fullName>
    </submittedName>
</protein>
<accession>A0A099TWQ5</accession>
<evidence type="ECO:0000256" key="1">
    <source>
        <dbReference type="SAM" id="Phobius"/>
    </source>
</evidence>
<evidence type="ECO:0000313" key="3">
    <source>
        <dbReference type="EMBL" id="TLE00218.1"/>
    </source>
</evidence>
<dbReference type="EMBL" id="UGJE01000002">
    <property type="protein sequence ID" value="STQ85707.1"/>
    <property type="molecule type" value="Genomic_DNA"/>
</dbReference>
<feature type="transmembrane region" description="Helical" evidence="1">
    <location>
        <begin position="12"/>
        <end position="30"/>
    </location>
</feature>
<dbReference type="OrthoDB" id="5329203at2"/>
<keyword evidence="1" id="KW-0812">Transmembrane</keyword>
<evidence type="ECO:0000313" key="4">
    <source>
        <dbReference type="Proteomes" id="UP000029922"/>
    </source>
</evidence>